<dbReference type="Proteomes" id="UP000031036">
    <property type="component" value="Unassembled WGS sequence"/>
</dbReference>
<feature type="non-terminal residue" evidence="2">
    <location>
        <position position="1"/>
    </location>
</feature>
<gene>
    <name evidence="2" type="ORF">Tcan_11988</name>
</gene>
<name>A0A0B2UV06_TOXCA</name>
<sequence length="88" mass="10083">RYKQQQQQRTPGTPHSRGNAMFSLIVFALLLNQVLAGIFIPIHGYGKTTEKRSSSSLIVSFCRQLFDDSIYSSLPEVKLLFLCIRFHH</sequence>
<evidence type="ECO:0000313" key="2">
    <source>
        <dbReference type="EMBL" id="KHN73223.1"/>
    </source>
</evidence>
<accession>A0A0B2UV06</accession>
<evidence type="ECO:0000256" key="1">
    <source>
        <dbReference type="SAM" id="Phobius"/>
    </source>
</evidence>
<dbReference type="EMBL" id="JPKZ01003130">
    <property type="protein sequence ID" value="KHN73223.1"/>
    <property type="molecule type" value="Genomic_DNA"/>
</dbReference>
<feature type="transmembrane region" description="Helical" evidence="1">
    <location>
        <begin position="20"/>
        <end position="42"/>
    </location>
</feature>
<keyword evidence="3" id="KW-1185">Reference proteome</keyword>
<reference evidence="2 3" key="1">
    <citation type="submission" date="2014-11" db="EMBL/GenBank/DDBJ databases">
        <title>Genetic blueprint of the zoonotic pathogen Toxocara canis.</title>
        <authorList>
            <person name="Zhu X.-Q."/>
            <person name="Korhonen P.K."/>
            <person name="Cai H."/>
            <person name="Young N.D."/>
            <person name="Nejsum P."/>
            <person name="von Samson-Himmelstjerna G."/>
            <person name="Boag P.R."/>
            <person name="Tan P."/>
            <person name="Li Q."/>
            <person name="Min J."/>
            <person name="Yang Y."/>
            <person name="Wang X."/>
            <person name="Fang X."/>
            <person name="Hall R.S."/>
            <person name="Hofmann A."/>
            <person name="Sternberg P.W."/>
            <person name="Jex A.R."/>
            <person name="Gasser R.B."/>
        </authorList>
    </citation>
    <scope>NUCLEOTIDE SEQUENCE [LARGE SCALE GENOMIC DNA]</scope>
    <source>
        <strain evidence="2">PN_DK_2014</strain>
    </source>
</reference>
<protein>
    <submittedName>
        <fullName evidence="2">Uncharacterized protein</fullName>
    </submittedName>
</protein>
<proteinExistence type="predicted"/>
<keyword evidence="1" id="KW-0472">Membrane</keyword>
<comment type="caution">
    <text evidence="2">The sequence shown here is derived from an EMBL/GenBank/DDBJ whole genome shotgun (WGS) entry which is preliminary data.</text>
</comment>
<keyword evidence="1" id="KW-0812">Transmembrane</keyword>
<evidence type="ECO:0000313" key="3">
    <source>
        <dbReference type="Proteomes" id="UP000031036"/>
    </source>
</evidence>
<dbReference type="AlphaFoldDB" id="A0A0B2UV06"/>
<keyword evidence="1" id="KW-1133">Transmembrane helix</keyword>
<organism evidence="2 3">
    <name type="scientific">Toxocara canis</name>
    <name type="common">Canine roundworm</name>
    <dbReference type="NCBI Taxonomy" id="6265"/>
    <lineage>
        <taxon>Eukaryota</taxon>
        <taxon>Metazoa</taxon>
        <taxon>Ecdysozoa</taxon>
        <taxon>Nematoda</taxon>
        <taxon>Chromadorea</taxon>
        <taxon>Rhabditida</taxon>
        <taxon>Spirurina</taxon>
        <taxon>Ascaridomorpha</taxon>
        <taxon>Ascaridoidea</taxon>
        <taxon>Toxocaridae</taxon>
        <taxon>Toxocara</taxon>
    </lineage>
</organism>